<reference evidence="2" key="1">
    <citation type="journal article" date="2019" name="Sci. Rep.">
        <title>Draft genome of Tanacetum cinerariifolium, the natural source of mosquito coil.</title>
        <authorList>
            <person name="Yamashiro T."/>
            <person name="Shiraishi A."/>
            <person name="Satake H."/>
            <person name="Nakayama K."/>
        </authorList>
    </citation>
    <scope>NUCLEOTIDE SEQUENCE</scope>
</reference>
<dbReference type="AlphaFoldDB" id="A0A699X3D4"/>
<organism evidence="2">
    <name type="scientific">Tanacetum cinerariifolium</name>
    <name type="common">Dalmatian daisy</name>
    <name type="synonym">Chrysanthemum cinerariifolium</name>
    <dbReference type="NCBI Taxonomy" id="118510"/>
    <lineage>
        <taxon>Eukaryota</taxon>
        <taxon>Viridiplantae</taxon>
        <taxon>Streptophyta</taxon>
        <taxon>Embryophyta</taxon>
        <taxon>Tracheophyta</taxon>
        <taxon>Spermatophyta</taxon>
        <taxon>Magnoliopsida</taxon>
        <taxon>eudicotyledons</taxon>
        <taxon>Gunneridae</taxon>
        <taxon>Pentapetalae</taxon>
        <taxon>asterids</taxon>
        <taxon>campanulids</taxon>
        <taxon>Asterales</taxon>
        <taxon>Asteraceae</taxon>
        <taxon>Asteroideae</taxon>
        <taxon>Anthemideae</taxon>
        <taxon>Anthemidinae</taxon>
        <taxon>Tanacetum</taxon>
    </lineage>
</organism>
<evidence type="ECO:0000313" key="2">
    <source>
        <dbReference type="EMBL" id="GFD54295.1"/>
    </source>
</evidence>
<proteinExistence type="predicted"/>
<name>A0A699X3D4_TANCI</name>
<comment type="caution">
    <text evidence="2">The sequence shown here is derived from an EMBL/GenBank/DDBJ whole genome shotgun (WGS) entry which is preliminary data.</text>
</comment>
<feature type="region of interest" description="Disordered" evidence="1">
    <location>
        <begin position="1"/>
        <end position="42"/>
    </location>
</feature>
<protein>
    <submittedName>
        <fullName evidence="2">Uncharacterized protein</fullName>
    </submittedName>
</protein>
<evidence type="ECO:0000256" key="1">
    <source>
        <dbReference type="SAM" id="MobiDB-lite"/>
    </source>
</evidence>
<accession>A0A699X3D4</accession>
<gene>
    <name evidence="2" type="ORF">Tci_926264</name>
</gene>
<sequence>KAKRRRRDGQDSPTLEISRLADDDEETEELRQNGISIPGRKNVDDLLPIGVSYVGHE</sequence>
<dbReference type="EMBL" id="BKCJ011804252">
    <property type="protein sequence ID" value="GFD54295.1"/>
    <property type="molecule type" value="Genomic_DNA"/>
</dbReference>
<feature type="non-terminal residue" evidence="2">
    <location>
        <position position="1"/>
    </location>
</feature>